<dbReference type="EMBL" id="UYRR01013832">
    <property type="protein sequence ID" value="VDK26962.1"/>
    <property type="molecule type" value="Genomic_DNA"/>
</dbReference>
<dbReference type="AlphaFoldDB" id="A0A3P6NQY4"/>
<evidence type="ECO:0000313" key="1">
    <source>
        <dbReference type="EMBL" id="VDK26962.1"/>
    </source>
</evidence>
<dbReference type="OrthoDB" id="5824032at2759"/>
<accession>A0A3P6NQY4</accession>
<protein>
    <submittedName>
        <fullName evidence="1">Uncharacterized protein</fullName>
    </submittedName>
</protein>
<evidence type="ECO:0000313" key="2">
    <source>
        <dbReference type="Proteomes" id="UP000267096"/>
    </source>
</evidence>
<name>A0A3P6NQY4_ANISI</name>
<dbReference type="Proteomes" id="UP000267096">
    <property type="component" value="Unassembled WGS sequence"/>
</dbReference>
<sequence>MMVFVALETMYYYWKYEVKDWEHLRGIESMPLKQIITKEKVRLSHSFLSRC</sequence>
<organism evidence="1 2">
    <name type="scientific">Anisakis simplex</name>
    <name type="common">Herring worm</name>
    <dbReference type="NCBI Taxonomy" id="6269"/>
    <lineage>
        <taxon>Eukaryota</taxon>
        <taxon>Metazoa</taxon>
        <taxon>Ecdysozoa</taxon>
        <taxon>Nematoda</taxon>
        <taxon>Chromadorea</taxon>
        <taxon>Rhabditida</taxon>
        <taxon>Spirurina</taxon>
        <taxon>Ascaridomorpha</taxon>
        <taxon>Ascaridoidea</taxon>
        <taxon>Anisakidae</taxon>
        <taxon>Anisakis</taxon>
        <taxon>Anisakis simplex complex</taxon>
    </lineage>
</organism>
<keyword evidence="2" id="KW-1185">Reference proteome</keyword>
<proteinExistence type="predicted"/>
<gene>
    <name evidence="1" type="ORF">ASIM_LOCUS6393</name>
</gene>
<reference evidence="1 2" key="1">
    <citation type="submission" date="2018-11" db="EMBL/GenBank/DDBJ databases">
        <authorList>
            <consortium name="Pathogen Informatics"/>
        </authorList>
    </citation>
    <scope>NUCLEOTIDE SEQUENCE [LARGE SCALE GENOMIC DNA]</scope>
</reference>